<dbReference type="EMBL" id="BJYU01000053">
    <property type="protein sequence ID" value="GEO16004.1"/>
    <property type="molecule type" value="Genomic_DNA"/>
</dbReference>
<sequence>MHTRGCRLEDYARAKQLPLEFLKGLHLTEISYHSAPAVRIPYRDASGQEVAVRFRTALFKGESTDNRFRWRHGSTPCLYGLWELREQRDVVLVEGESDTHTLWWHGIHAVGIPGASVWKEERDAPHLTRYDVIYVVIEPDQGGESMLQWVKKSGLRDRVRIIRLAGFKDVSAMHVAGPEHFAARWQQALHTSIAWSDEVSTQAESARENAWGKCEELARDPAILDRLATHLPHVGLVGVEREAKLLYLALTSRVFDRVISVVVKGPSSAGKSYLVETVLSFSCPTSYYSLTAMSELALVYGQEPLQHRMLVLTEADAMASDMVSYLIRSLLSEGYLRYETVVKTTEGYATVFIERPGPSGLIVTTTRDSLHPENETRLISITLADSQDQTRAILDALAREDQGDDVDRAPWIALQQWIAASDAQVTIPFSENLVGLIPPIAVRLRRDARLLLQLIRAHALLHQASRKRDDRGRVVATLQDYAVVRALVAEFMSEGVQATVPATMRETVTVVGLIQKRHGSASVSEVAVHLGIDHSSTSRRCAAAARRGYLGNGEMSRGRPARYVLADPLPQEQTILPTVEMVAASIGRAEADVCTCAPEIAEHDTPLPNESKARRRTHKIPAWSSRAWRQDLQSRQDSATASGRRWRVRRWQGWRRSRRGD</sequence>
<gene>
    <name evidence="2" type="ORF">MAE02_37000</name>
</gene>
<reference evidence="2 3" key="1">
    <citation type="submission" date="2019-07" db="EMBL/GenBank/DDBJ databases">
        <title>Whole genome shotgun sequence of Microvirga aerophila NBRC 106136.</title>
        <authorList>
            <person name="Hosoyama A."/>
            <person name="Uohara A."/>
            <person name="Ohji S."/>
            <person name="Ichikawa N."/>
        </authorList>
    </citation>
    <scope>NUCLEOTIDE SEQUENCE [LARGE SCALE GENOMIC DNA]</scope>
    <source>
        <strain evidence="2 3">NBRC 106136</strain>
    </source>
</reference>
<dbReference type="SUPFAM" id="SSF56731">
    <property type="entry name" value="DNA primase core"/>
    <property type="match status" value="1"/>
</dbReference>
<dbReference type="Proteomes" id="UP000321085">
    <property type="component" value="Unassembled WGS sequence"/>
</dbReference>
<dbReference type="Gene3D" id="3.40.1360.10">
    <property type="match status" value="1"/>
</dbReference>
<proteinExistence type="predicted"/>
<evidence type="ECO:0000256" key="1">
    <source>
        <dbReference type="SAM" id="MobiDB-lite"/>
    </source>
</evidence>
<feature type="region of interest" description="Disordered" evidence="1">
    <location>
        <begin position="602"/>
        <end position="622"/>
    </location>
</feature>
<dbReference type="SUPFAM" id="SSF52540">
    <property type="entry name" value="P-loop containing nucleoside triphosphate hydrolases"/>
    <property type="match status" value="1"/>
</dbReference>
<organism evidence="2 3">
    <name type="scientific">Microvirga aerophila</name>
    <dbReference type="NCBI Taxonomy" id="670291"/>
    <lineage>
        <taxon>Bacteria</taxon>
        <taxon>Pseudomonadati</taxon>
        <taxon>Pseudomonadota</taxon>
        <taxon>Alphaproteobacteria</taxon>
        <taxon>Hyphomicrobiales</taxon>
        <taxon>Methylobacteriaceae</taxon>
        <taxon>Microvirga</taxon>
    </lineage>
</organism>
<comment type="caution">
    <text evidence="2">The sequence shown here is derived from an EMBL/GenBank/DDBJ whole genome shotgun (WGS) entry which is preliminary data.</text>
</comment>
<name>A0A512BVL9_9HYPH</name>
<protein>
    <submittedName>
        <fullName evidence="2">Uncharacterized protein</fullName>
    </submittedName>
</protein>
<dbReference type="AlphaFoldDB" id="A0A512BVL9"/>
<dbReference type="InterPro" id="IPR027417">
    <property type="entry name" value="P-loop_NTPase"/>
</dbReference>
<dbReference type="RefSeq" id="WP_162815782.1">
    <property type="nucleotide sequence ID" value="NZ_QOIO01000042.1"/>
</dbReference>
<evidence type="ECO:0000313" key="3">
    <source>
        <dbReference type="Proteomes" id="UP000321085"/>
    </source>
</evidence>
<keyword evidence="3" id="KW-1185">Reference proteome</keyword>
<evidence type="ECO:0000313" key="2">
    <source>
        <dbReference type="EMBL" id="GEO16004.1"/>
    </source>
</evidence>
<accession>A0A512BVL9</accession>